<comment type="caution">
    <text evidence="1">The sequence shown here is derived from an EMBL/GenBank/DDBJ whole genome shotgun (WGS) entry which is preliminary data.</text>
</comment>
<keyword evidence="2" id="KW-1185">Reference proteome</keyword>
<evidence type="ECO:0000313" key="1">
    <source>
        <dbReference type="EMBL" id="PNP73687.1"/>
    </source>
</evidence>
<reference evidence="1 2" key="1">
    <citation type="submission" date="2017-06" db="EMBL/GenBank/DDBJ databases">
        <title>Genome of Fusarium nygamai isolate CS10214.</title>
        <authorList>
            <person name="Gardiner D.M."/>
            <person name="Obanor F."/>
            <person name="Kazan K."/>
        </authorList>
    </citation>
    <scope>NUCLEOTIDE SEQUENCE [LARGE SCALE GENOMIC DNA]</scope>
    <source>
        <strain evidence="1 2">CS10214</strain>
    </source>
</reference>
<proteinExistence type="predicted"/>
<accession>A0A2K0VUH8</accession>
<dbReference type="EMBL" id="MTQA01000249">
    <property type="protein sequence ID" value="PNP73687.1"/>
    <property type="molecule type" value="Genomic_DNA"/>
</dbReference>
<organism evidence="1 2">
    <name type="scientific">Gibberella nygamai</name>
    <name type="common">Bean root rot disease fungus</name>
    <name type="synonym">Fusarium nygamai</name>
    <dbReference type="NCBI Taxonomy" id="42673"/>
    <lineage>
        <taxon>Eukaryota</taxon>
        <taxon>Fungi</taxon>
        <taxon>Dikarya</taxon>
        <taxon>Ascomycota</taxon>
        <taxon>Pezizomycotina</taxon>
        <taxon>Sordariomycetes</taxon>
        <taxon>Hypocreomycetidae</taxon>
        <taxon>Hypocreales</taxon>
        <taxon>Nectriaceae</taxon>
        <taxon>Fusarium</taxon>
        <taxon>Fusarium fujikuroi species complex</taxon>
    </lineage>
</organism>
<dbReference type="AlphaFoldDB" id="A0A2K0VUH8"/>
<dbReference type="OrthoDB" id="5062850at2759"/>
<name>A0A2K0VUH8_GIBNY</name>
<dbReference type="Proteomes" id="UP000236664">
    <property type="component" value="Unassembled WGS sequence"/>
</dbReference>
<gene>
    <name evidence="1" type="ORF">FNYG_12877</name>
</gene>
<sequence length="558" mass="64153">MSSRERPVVPRASLLGLPLELRQQIYHEYFTVDSGFAYHGDSGKLVQANNQPIELSLRYACRAIAHETRQYPFTLNAIKFSTLYRQDWRKQAIWADYIINHHTSFQDAMLTRLKRRITPEMYEDPDLKYSQYIAAIRKDLARSMASWDRFRDRVPDDSEDSEDSRAFKTLRELRSQPATSRGWWGSTVISHSGTDKTIFFSRAADYLLRQLAEKDPREFSQAIGEILPGWTDSHSVSEFFNLTFDPWTIPSEDEVKVKLEELQLSSVWERSAKWRQLRVKLPGYTGPEYRYQQKIRLSAAAVAIKFLGQISRQQRLCISKLILNEDRNAISSPECHVLGLIPFFRENPELKVEHQLNLWRNILPKSAHPNIALEDQGLDLQGWDDIPQTHQARSSGIAKGVTNIIMHISKALTEGLPSRSYSLTIEGDPDLNHSTGFFSTIMKPYIVWLTAHSDCVAQGLLLPPEHCNYPFDTRNSGKETTILRSNFTLDQPWNYDQIIEDSEYDIIGKSLESIMNCSGGFEPEIVDVSTDILDWMEIKRENFLREEVPKDATGETAA</sequence>
<protein>
    <submittedName>
        <fullName evidence="1">Uncharacterized protein</fullName>
    </submittedName>
</protein>
<evidence type="ECO:0000313" key="2">
    <source>
        <dbReference type="Proteomes" id="UP000236664"/>
    </source>
</evidence>